<reference evidence="3 4" key="1">
    <citation type="submission" date="2017-07" db="EMBL/GenBank/DDBJ databases">
        <title>Leptospira spp. isolated from tropical soils.</title>
        <authorList>
            <person name="Thibeaux R."/>
            <person name="Iraola G."/>
            <person name="Ferres I."/>
            <person name="Bierque E."/>
            <person name="Girault D."/>
            <person name="Soupe-Gilbert M.-E."/>
            <person name="Picardeau M."/>
            <person name="Goarant C."/>
        </authorList>
    </citation>
    <scope>NUCLEOTIDE SEQUENCE [LARGE SCALE GENOMIC DNA]</scope>
    <source>
        <strain evidence="1 4">FH2-B-C1</strain>
        <strain evidence="2 3">FH2-B-D1</strain>
    </source>
</reference>
<keyword evidence="3" id="KW-1185">Reference proteome</keyword>
<comment type="caution">
    <text evidence="1">The sequence shown here is derived from an EMBL/GenBank/DDBJ whole genome shotgun (WGS) entry which is preliminary data.</text>
</comment>
<evidence type="ECO:0000313" key="2">
    <source>
        <dbReference type="EMBL" id="PJZ61929.1"/>
    </source>
</evidence>
<proteinExistence type="predicted"/>
<evidence type="ECO:0000313" key="1">
    <source>
        <dbReference type="EMBL" id="PJZ51562.1"/>
    </source>
</evidence>
<name>A0A2M9YJ47_9LEPT</name>
<evidence type="ECO:0000313" key="3">
    <source>
        <dbReference type="Proteomes" id="UP000232149"/>
    </source>
</evidence>
<gene>
    <name evidence="2" type="ORF">CH376_11045</name>
    <name evidence="1" type="ORF">CH380_19120</name>
</gene>
<dbReference type="Proteomes" id="UP000232149">
    <property type="component" value="Unassembled WGS sequence"/>
</dbReference>
<dbReference type="AlphaFoldDB" id="A0A2M9YJ47"/>
<dbReference type="Proteomes" id="UP000232188">
    <property type="component" value="Unassembled WGS sequence"/>
</dbReference>
<organism evidence="1 4">
    <name type="scientific">Leptospira adleri</name>
    <dbReference type="NCBI Taxonomy" id="2023186"/>
    <lineage>
        <taxon>Bacteria</taxon>
        <taxon>Pseudomonadati</taxon>
        <taxon>Spirochaetota</taxon>
        <taxon>Spirochaetia</taxon>
        <taxon>Leptospirales</taxon>
        <taxon>Leptospiraceae</taxon>
        <taxon>Leptospira</taxon>
    </lineage>
</organism>
<sequence length="110" mass="12387">MRKVFTAQDLELSRINNHFTIPLVSVDEEGNPIPSPKIVLTNPERIFVILEVRAAGPWTITYLNNSAKDEEQEYTRNGNGNEQFTVPFSVEKATLTGISEVSGYFIPVFK</sequence>
<evidence type="ECO:0000313" key="4">
    <source>
        <dbReference type="Proteomes" id="UP000232188"/>
    </source>
</evidence>
<dbReference type="EMBL" id="NPDV01000022">
    <property type="protein sequence ID" value="PJZ51562.1"/>
    <property type="molecule type" value="Genomic_DNA"/>
</dbReference>
<protein>
    <submittedName>
        <fullName evidence="1">Uncharacterized protein</fullName>
    </submittedName>
</protein>
<dbReference type="EMBL" id="NPDU01000024">
    <property type="protein sequence ID" value="PJZ61929.1"/>
    <property type="molecule type" value="Genomic_DNA"/>
</dbReference>
<accession>A0A2M9YJ47</accession>